<feature type="domain" description="ELP1 first N-terminal beta-propeller" evidence="7">
    <location>
        <begin position="1"/>
        <end position="343"/>
    </location>
</feature>
<evidence type="ECO:0000256" key="5">
    <source>
        <dbReference type="ARBA" id="ARBA00029535"/>
    </source>
</evidence>
<evidence type="ECO:0000256" key="2">
    <source>
        <dbReference type="ARBA" id="ARBA00006086"/>
    </source>
</evidence>
<evidence type="ECO:0000256" key="3">
    <source>
        <dbReference type="ARBA" id="ARBA00022490"/>
    </source>
</evidence>
<dbReference type="Gene3D" id="2.130.10.10">
    <property type="entry name" value="YVTN repeat-like/Quinoprotein amine dehydrogenase"/>
    <property type="match status" value="1"/>
</dbReference>
<accession>A0A1S0UL54</accession>
<evidence type="ECO:0000259" key="10">
    <source>
        <dbReference type="Pfam" id="PF23925"/>
    </source>
</evidence>
<evidence type="ECO:0000259" key="8">
    <source>
        <dbReference type="Pfam" id="PF23797"/>
    </source>
</evidence>
<reference evidence="12" key="1">
    <citation type="submission" date="2012-04" db="EMBL/GenBank/DDBJ databases">
        <title>The Genome Sequence of Loa loa.</title>
        <authorList>
            <consortium name="The Broad Institute Genome Sequencing Platform"/>
            <consortium name="Broad Institute Genome Sequencing Center for Infectious Disease"/>
            <person name="Nutman T.B."/>
            <person name="Fink D.L."/>
            <person name="Russ C."/>
            <person name="Young S."/>
            <person name="Zeng Q."/>
            <person name="Gargeya S."/>
            <person name="Alvarado L."/>
            <person name="Berlin A."/>
            <person name="Chapman S.B."/>
            <person name="Chen Z."/>
            <person name="Freedman E."/>
            <person name="Gellesch M."/>
            <person name="Goldberg J."/>
            <person name="Griggs A."/>
            <person name="Gujja S."/>
            <person name="Heilman E.R."/>
            <person name="Heiman D."/>
            <person name="Howarth C."/>
            <person name="Mehta T."/>
            <person name="Neiman D."/>
            <person name="Pearson M."/>
            <person name="Roberts A."/>
            <person name="Saif S."/>
            <person name="Shea T."/>
            <person name="Shenoy N."/>
            <person name="Sisk P."/>
            <person name="Stolte C."/>
            <person name="Sykes S."/>
            <person name="White J."/>
            <person name="Yandava C."/>
            <person name="Haas B."/>
            <person name="Henn M.R."/>
            <person name="Nusbaum C."/>
            <person name="Birren B."/>
        </authorList>
    </citation>
    <scope>NUCLEOTIDE SEQUENCE [LARGE SCALE GENOMIC DNA]</scope>
</reference>
<evidence type="ECO:0000259" key="7">
    <source>
        <dbReference type="Pfam" id="PF04762"/>
    </source>
</evidence>
<dbReference type="GO" id="GO:0033588">
    <property type="term" value="C:elongator holoenzyme complex"/>
    <property type="evidence" value="ECO:0007669"/>
    <property type="project" value="InterPro"/>
</dbReference>
<dbReference type="Pfam" id="PF23878">
    <property type="entry name" value="TPR_ELP1"/>
    <property type="match status" value="1"/>
</dbReference>
<evidence type="ECO:0000256" key="4">
    <source>
        <dbReference type="ARBA" id="ARBA00022694"/>
    </source>
</evidence>
<dbReference type="PANTHER" id="PTHR12747">
    <property type="entry name" value="ELONGATOR COMPLEX PROTEIN 1"/>
    <property type="match status" value="1"/>
</dbReference>
<dbReference type="KEGG" id="loa:LOAG_17352"/>
<feature type="domain" description="ELP1 three-helical bundle" evidence="11">
    <location>
        <begin position="1094"/>
        <end position="1241"/>
    </location>
</feature>
<protein>
    <recommendedName>
        <fullName evidence="5 6">Elongator complex protein 1</fullName>
    </recommendedName>
</protein>
<dbReference type="GO" id="GO:0002926">
    <property type="term" value="P:tRNA wobble base 5-methoxycarbonylmethyl-2-thiouridinylation"/>
    <property type="evidence" value="ECO:0007669"/>
    <property type="project" value="TreeGrafter"/>
</dbReference>
<comment type="similarity">
    <text evidence="2 6">Belongs to the ELP1/IKA1 family.</text>
</comment>
<keyword evidence="6" id="KW-0539">Nucleus</keyword>
<comment type="subcellular location">
    <subcellularLocation>
        <location evidence="6">Cytoplasm</location>
    </subcellularLocation>
    <subcellularLocation>
        <location evidence="6">Nucleus</location>
    </subcellularLocation>
</comment>
<dbReference type="GO" id="GO:0000049">
    <property type="term" value="F:tRNA binding"/>
    <property type="evidence" value="ECO:0007669"/>
    <property type="project" value="TreeGrafter"/>
</dbReference>
<dbReference type="GO" id="GO:0005634">
    <property type="term" value="C:nucleus"/>
    <property type="evidence" value="ECO:0007669"/>
    <property type="project" value="UniProtKB-SubCell"/>
</dbReference>
<organism evidence="12">
    <name type="scientific">Loa loa</name>
    <name type="common">Eye worm</name>
    <name type="synonym">Filaria loa</name>
    <dbReference type="NCBI Taxonomy" id="7209"/>
    <lineage>
        <taxon>Eukaryota</taxon>
        <taxon>Metazoa</taxon>
        <taxon>Ecdysozoa</taxon>
        <taxon>Nematoda</taxon>
        <taxon>Chromadorea</taxon>
        <taxon>Rhabditida</taxon>
        <taxon>Spirurina</taxon>
        <taxon>Spiruromorpha</taxon>
        <taxon>Filarioidea</taxon>
        <taxon>Onchocercidae</taxon>
        <taxon>Loa</taxon>
    </lineage>
</organism>
<gene>
    <name evidence="12" type="ORF">LOAG_17352</name>
</gene>
<comment type="pathway">
    <text evidence="1">tRNA modification; 5-methoxycarbonylmethyl-2-thiouridine-tRNA biosynthesis.</text>
</comment>
<dbReference type="Pfam" id="PF04762">
    <property type="entry name" value="Beta-prop_ELP1_1st"/>
    <property type="match status" value="1"/>
</dbReference>
<dbReference type="InterPro" id="IPR006849">
    <property type="entry name" value="Elp1"/>
</dbReference>
<dbReference type="OMA" id="WRESLYC"/>
<feature type="domain" description="ELP1 TPR" evidence="9">
    <location>
        <begin position="911"/>
        <end position="1068"/>
    </location>
</feature>
<proteinExistence type="inferred from homology"/>
<dbReference type="PIRSF" id="PIRSF017233">
    <property type="entry name" value="IKAP"/>
    <property type="match status" value="1"/>
</dbReference>
<dbReference type="FunCoup" id="A0A1S0UL54">
    <property type="interactions" value="2480"/>
</dbReference>
<feature type="domain" description="ELP1 alpha-solenoid" evidence="10">
    <location>
        <begin position="695"/>
        <end position="901"/>
    </location>
</feature>
<name>A0A1S0UL54_LOALO</name>
<evidence type="ECO:0000256" key="6">
    <source>
        <dbReference type="PIRNR" id="PIRNR017233"/>
    </source>
</evidence>
<feature type="domain" description="ELP1 N-terminal second beta-propeller" evidence="8">
    <location>
        <begin position="387"/>
        <end position="671"/>
    </location>
</feature>
<dbReference type="PANTHER" id="PTHR12747:SF0">
    <property type="entry name" value="ELONGATOR COMPLEX PROTEIN 1"/>
    <property type="match status" value="1"/>
</dbReference>
<dbReference type="Pfam" id="PF23925">
    <property type="entry name" value="A-sol_ELP1"/>
    <property type="match status" value="1"/>
</dbReference>
<dbReference type="InterPro" id="IPR015943">
    <property type="entry name" value="WD40/YVTN_repeat-like_dom_sf"/>
</dbReference>
<evidence type="ECO:0000259" key="11">
    <source>
        <dbReference type="Pfam" id="PF23936"/>
    </source>
</evidence>
<dbReference type="InterPro" id="IPR056165">
    <property type="entry name" value="Beta-prop_ELP1_2nd"/>
</dbReference>
<dbReference type="InterPro" id="IPR056166">
    <property type="entry name" value="TPR_ELP1"/>
</dbReference>
<dbReference type="CTD" id="9938033"/>
<dbReference type="InParanoid" id="A0A1S0UL54"/>
<dbReference type="OrthoDB" id="40048at2759"/>
<sequence length="1303" mass="148687">MRNLKIRSAVVHDTLLSSGRNEIQQNEAFSVFPSSCEIEAVCISIEDRIFCACCAGIYELSSEVFKLVKWTGLRNGAKIISFDHLSDEYLLCTVLSSGVVMIVDYENGTVERYEIVPTEVSSAKWAPDFHVLLLASSETLYFVTRQFEILNEQPLNSSRSGREELMTVGWGSKETQFQGIAGKKQPRKIDDEQPTTVSEFDQRRILLAWNGDANYVVVSYVDNETNVRRFCVFDHEGELISYLQQVSNVEETLAYRPTGNLIATSRCDGDKREIIFYERNGQKRSKFEYRHQGTAIDWMGWNTDGNIFCVRSKDLTGIVQEVNFWCVSNYDWMLKYRILVSSGFLLTCWHESNPNQFCYITQNGRATFIDFDFIYNFCDDFVLSIAGCNVRVTDLKAAPIPPPMCHYELTFPNTVCEVAQYNGSAAFLLADHSLLACTTMFPIFEVTGNKLRERKFEEYAAYDTTDLPKDCICYNICLNDSNRLSAIIASSRYSLYSLSLKIPIVKKKYVDSVNISDASHFCFDIAVFCSFSKCLYSTEKPFVWHSHFTDGFVLQGIDGQWFSIKEDQDQNYRPETGKLFGTGSALHYCRYSLNKDSIFGISKTNDLIMNGRSILKYVGSYTVDENYLLTVTFVSHSSSSKLQITELKDISTTREISCKTSRAVERGAMLIGHEANGTRVWLQMPRGNLETIHLRELLLNKLKELLNDLHFKDAAIIMKKHRIDMNLFYDHNPEFFMKNIGQFVEDIGSAELLNLFVASLNNNNVTMGIYSENYSNSNHTRLDKGAVKSDETKVQNVCTAIREYILSLDDILITDFYTTVISTYLKEQPPQVSKALSALRKQSLKLPNGTELEKKWIAYVSLLAPNENLFNVALSTYDLSLALAVAENSQMDPKEYLPLLANFQAQAPPAYQKSEIDIHLGMFQRAIWNLSELDNHWNKAVEIIQGKNLYTEALAVYRGKKNYPKACELCASHLMNKRCFEEAALLFKRANNTAMALQCYQSAENWKGVIDCGQIMDMERKVLNDLLQKMVPHFESKGKFTDVAEILSFIDKKSNKMQIVEYYCKADAWDFAMNHAFRDEELTKTVAKAASVRYEQILQGIKNWENLLEQYCCRLEVVRQNKKKSLEVAVERFENQDLAMSEVFSETSSALSDISKISAASAASARRRKHIEKKKKVLKEGTQYEDAALLNALKDIVSLIDSQQDELILLLPTLVAVDAIEEARALQIRFLTLIKLTHKAIGIAWPTYLSPHMIPGPFREIYRDENGTIKLPEGNSMPDRIPFESELMRPQIRNVLWQLEICF</sequence>
<evidence type="ECO:0000259" key="9">
    <source>
        <dbReference type="Pfam" id="PF23878"/>
    </source>
</evidence>
<dbReference type="Pfam" id="PF23797">
    <property type="entry name" value="Beta-prop_ELP1_2nd"/>
    <property type="match status" value="1"/>
</dbReference>
<dbReference type="GeneID" id="9938033"/>
<comment type="function">
    <text evidence="6">Component of the elongator complex which is required for multiple tRNA modifications, including mcm5U (5-methoxycarbonylmethyl uridine), mcm5s2U (5-methoxycarbonylmethyl-2-thiouridine), and ncm5U (5-carbamoylmethyl uridine). The elongator complex catalyzes formation of carboxymethyluridine in the wobble base at position 34 in tRNAs.</text>
</comment>
<keyword evidence="3 6" id="KW-0963">Cytoplasm</keyword>
<dbReference type="InterPro" id="IPR056164">
    <property type="entry name" value="Beta-prop_ELP1_1st"/>
</dbReference>
<dbReference type="RefSeq" id="XP_020306383.1">
    <property type="nucleotide sequence ID" value="XM_020450010.1"/>
</dbReference>
<dbReference type="InterPro" id="IPR056167">
    <property type="entry name" value="A-sol_ELP1"/>
</dbReference>
<evidence type="ECO:0000256" key="1">
    <source>
        <dbReference type="ARBA" id="ARBA00005043"/>
    </source>
</evidence>
<dbReference type="EMBL" id="JH712129">
    <property type="protein sequence ID" value="EJD75524.1"/>
    <property type="molecule type" value="Genomic_DNA"/>
</dbReference>
<dbReference type="Pfam" id="PF23936">
    <property type="entry name" value="HB_ELP1"/>
    <property type="match status" value="1"/>
</dbReference>
<evidence type="ECO:0000313" key="12">
    <source>
        <dbReference type="EMBL" id="EJD75524.1"/>
    </source>
</evidence>
<keyword evidence="4" id="KW-0819">tRNA processing</keyword>
<dbReference type="SUPFAM" id="SSF69322">
    <property type="entry name" value="Tricorn protease domain 2"/>
    <property type="match status" value="1"/>
</dbReference>
<dbReference type="UniPathway" id="UPA00988"/>
<dbReference type="InterPro" id="IPR056169">
    <property type="entry name" value="HB_ELP1"/>
</dbReference>
<dbReference type="GO" id="GO:0005829">
    <property type="term" value="C:cytosol"/>
    <property type="evidence" value="ECO:0007669"/>
    <property type="project" value="TreeGrafter"/>
</dbReference>